<proteinExistence type="predicted"/>
<name>A0A151XAN0_9HYME</name>
<evidence type="ECO:0000313" key="2">
    <source>
        <dbReference type="Proteomes" id="UP000075809"/>
    </source>
</evidence>
<sequence>MEQFFSDPSRVVDQSKSIGGRWKWDSSEITALSRTHLTPLIETSVQKALKPVRIGLQWVPRTTRTSLPLGEKCICREKGAAIFSGRGLCTKCYSFPAVVSTQPLSLEGRKRRWRIHLVAEKPRWDVSTTFP</sequence>
<accession>A0A151XAN0</accession>
<dbReference type="AlphaFoldDB" id="A0A151XAN0"/>
<dbReference type="EMBL" id="KQ982335">
    <property type="protein sequence ID" value="KYQ57432.1"/>
    <property type="molecule type" value="Genomic_DNA"/>
</dbReference>
<keyword evidence="2" id="KW-1185">Reference proteome</keyword>
<dbReference type="Proteomes" id="UP000075809">
    <property type="component" value="Unassembled WGS sequence"/>
</dbReference>
<protein>
    <submittedName>
        <fullName evidence="1">Uncharacterized protein</fullName>
    </submittedName>
</protein>
<reference evidence="1 2" key="1">
    <citation type="submission" date="2015-09" db="EMBL/GenBank/DDBJ databases">
        <title>Trachymyrmex zeteki WGS genome.</title>
        <authorList>
            <person name="Nygaard S."/>
            <person name="Hu H."/>
            <person name="Boomsma J."/>
            <person name="Zhang G."/>
        </authorList>
    </citation>
    <scope>NUCLEOTIDE SEQUENCE [LARGE SCALE GENOMIC DNA]</scope>
    <source>
        <strain evidence="1">Tzet28-1</strain>
        <tissue evidence="1">Whole body</tissue>
    </source>
</reference>
<organism evidence="1 2">
    <name type="scientific">Mycetomoellerius zeteki</name>
    <dbReference type="NCBI Taxonomy" id="64791"/>
    <lineage>
        <taxon>Eukaryota</taxon>
        <taxon>Metazoa</taxon>
        <taxon>Ecdysozoa</taxon>
        <taxon>Arthropoda</taxon>
        <taxon>Hexapoda</taxon>
        <taxon>Insecta</taxon>
        <taxon>Pterygota</taxon>
        <taxon>Neoptera</taxon>
        <taxon>Endopterygota</taxon>
        <taxon>Hymenoptera</taxon>
        <taxon>Apocrita</taxon>
        <taxon>Aculeata</taxon>
        <taxon>Formicoidea</taxon>
        <taxon>Formicidae</taxon>
        <taxon>Myrmicinae</taxon>
        <taxon>Mycetomoellerius</taxon>
    </lineage>
</organism>
<evidence type="ECO:0000313" key="1">
    <source>
        <dbReference type="EMBL" id="KYQ57432.1"/>
    </source>
</evidence>
<gene>
    <name evidence="1" type="ORF">ALC60_03393</name>
</gene>